<evidence type="ECO:0000313" key="1">
    <source>
        <dbReference type="EMBL" id="OGY79920.1"/>
    </source>
</evidence>
<dbReference type="AlphaFoldDB" id="A0A1G2AV83"/>
<gene>
    <name evidence="1" type="ORF">A3B74_01560</name>
</gene>
<organism evidence="1 2">
    <name type="scientific">Candidatus Kerfeldbacteria bacterium RIFCSPHIGHO2_02_FULL_42_14</name>
    <dbReference type="NCBI Taxonomy" id="1798540"/>
    <lineage>
        <taxon>Bacteria</taxon>
        <taxon>Candidatus Kerfeldiibacteriota</taxon>
    </lineage>
</organism>
<comment type="caution">
    <text evidence="1">The sequence shown here is derived from an EMBL/GenBank/DDBJ whole genome shotgun (WGS) entry which is preliminary data.</text>
</comment>
<accession>A0A1G2AV83</accession>
<name>A0A1G2AV83_9BACT</name>
<protein>
    <submittedName>
        <fullName evidence="1">Uncharacterized protein</fullName>
    </submittedName>
</protein>
<proteinExistence type="predicted"/>
<sequence>MSILMGLSPNTLSYAIRKTKEAEDSRFRSTNIAQCAEKGESSVSLVVYVTQKIVFGDRPFMITLKFTARKDQKML</sequence>
<dbReference type="EMBL" id="MHKB01000003">
    <property type="protein sequence ID" value="OGY79920.1"/>
    <property type="molecule type" value="Genomic_DNA"/>
</dbReference>
<dbReference type="Proteomes" id="UP000177165">
    <property type="component" value="Unassembled WGS sequence"/>
</dbReference>
<evidence type="ECO:0000313" key="2">
    <source>
        <dbReference type="Proteomes" id="UP000177165"/>
    </source>
</evidence>
<reference evidence="1 2" key="1">
    <citation type="journal article" date="2016" name="Nat. Commun.">
        <title>Thousands of microbial genomes shed light on interconnected biogeochemical processes in an aquifer system.</title>
        <authorList>
            <person name="Anantharaman K."/>
            <person name="Brown C.T."/>
            <person name="Hug L.A."/>
            <person name="Sharon I."/>
            <person name="Castelle C.J."/>
            <person name="Probst A.J."/>
            <person name="Thomas B.C."/>
            <person name="Singh A."/>
            <person name="Wilkins M.J."/>
            <person name="Karaoz U."/>
            <person name="Brodie E.L."/>
            <person name="Williams K.H."/>
            <person name="Hubbard S.S."/>
            <person name="Banfield J.F."/>
        </authorList>
    </citation>
    <scope>NUCLEOTIDE SEQUENCE [LARGE SCALE GENOMIC DNA]</scope>
</reference>
<dbReference type="STRING" id="1798540.A3B74_01560"/>